<dbReference type="GeneID" id="112912342"/>
<dbReference type="InterPro" id="IPR036961">
    <property type="entry name" value="Kinesin_motor_dom_sf"/>
</dbReference>
<evidence type="ECO:0000259" key="13">
    <source>
        <dbReference type="PROSITE" id="PS50067"/>
    </source>
</evidence>
<evidence type="ECO:0000256" key="6">
    <source>
        <dbReference type="ARBA" id="ARBA00022840"/>
    </source>
</evidence>
<dbReference type="PRINTS" id="PR00380">
    <property type="entry name" value="KINESINHEAVY"/>
</dbReference>
<feature type="compositionally biased region" description="Pro residues" evidence="12">
    <location>
        <begin position="493"/>
        <end position="502"/>
    </location>
</feature>
<feature type="domain" description="Kinesin motor" evidence="13">
    <location>
        <begin position="6"/>
        <end position="119"/>
    </location>
</feature>
<dbReference type="Proteomes" id="UP001652641">
    <property type="component" value="Chromosome 9"/>
</dbReference>
<keyword evidence="9 10" id="KW-0505">Motor protein</keyword>
<feature type="domain" description="Kinesin motor" evidence="13">
    <location>
        <begin position="120"/>
        <end position="265"/>
    </location>
</feature>
<dbReference type="PANTHER" id="PTHR47968:SF62">
    <property type="entry name" value="KINESIN FAMILY MEMBER 5A"/>
    <property type="match status" value="1"/>
</dbReference>
<dbReference type="InterPro" id="IPR019821">
    <property type="entry name" value="Kinesin_motor_CS"/>
</dbReference>
<reference evidence="15" key="1">
    <citation type="submission" date="2025-08" db="UniProtKB">
        <authorList>
            <consortium name="RefSeq"/>
        </authorList>
    </citation>
    <scope>IDENTIFICATION</scope>
    <source>
        <tissue evidence="15">Cell line</tissue>
    </source>
</reference>
<dbReference type="InterPro" id="IPR027417">
    <property type="entry name" value="P-loop_NTPase"/>
</dbReference>
<protein>
    <recommendedName>
        <fullName evidence="10">Kinesin-like protein</fullName>
    </recommendedName>
</protein>
<dbReference type="SUPFAM" id="SSF52540">
    <property type="entry name" value="P-loop containing nucleoside triphosphate hydrolases"/>
    <property type="match status" value="1"/>
</dbReference>
<dbReference type="Pfam" id="PF23735">
    <property type="entry name" value="KIF9"/>
    <property type="match status" value="1"/>
</dbReference>
<feature type="binding site" evidence="9">
    <location>
        <begin position="93"/>
        <end position="100"/>
    </location>
    <ligand>
        <name>ATP</name>
        <dbReference type="ChEBI" id="CHEBI:30616"/>
    </ligand>
</feature>
<evidence type="ECO:0000256" key="2">
    <source>
        <dbReference type="ARBA" id="ARBA00022490"/>
    </source>
</evidence>
<keyword evidence="6 9" id="KW-0067">ATP-binding</keyword>
<keyword evidence="8" id="KW-0206">Cytoskeleton</keyword>
<feature type="region of interest" description="Disordered" evidence="12">
    <location>
        <begin position="407"/>
        <end position="509"/>
    </location>
</feature>
<evidence type="ECO:0000256" key="9">
    <source>
        <dbReference type="PROSITE-ProRule" id="PRU00283"/>
    </source>
</evidence>
<comment type="similarity">
    <text evidence="9 10">Belongs to the TRAFAC class myosin-kinesin ATPase superfamily. Kinesin family.</text>
</comment>
<evidence type="ECO:0000256" key="8">
    <source>
        <dbReference type="ARBA" id="ARBA00023212"/>
    </source>
</evidence>
<dbReference type="Gene3D" id="3.40.850.10">
    <property type="entry name" value="Kinesin motor domain"/>
    <property type="match status" value="2"/>
</dbReference>
<keyword evidence="3" id="KW-0597">Phosphoprotein</keyword>
<keyword evidence="7 11" id="KW-0175">Coiled coil</keyword>
<evidence type="ECO:0000256" key="10">
    <source>
        <dbReference type="RuleBase" id="RU000394"/>
    </source>
</evidence>
<proteinExistence type="inferred from homology"/>
<dbReference type="PROSITE" id="PS00411">
    <property type="entry name" value="KINESIN_MOTOR_1"/>
    <property type="match status" value="1"/>
</dbReference>
<organism evidence="14 15">
    <name type="scientific">Vulpes vulpes</name>
    <name type="common">Red fox</name>
    <dbReference type="NCBI Taxonomy" id="9627"/>
    <lineage>
        <taxon>Eukaryota</taxon>
        <taxon>Metazoa</taxon>
        <taxon>Chordata</taxon>
        <taxon>Craniata</taxon>
        <taxon>Vertebrata</taxon>
        <taxon>Euteleostomi</taxon>
        <taxon>Mammalia</taxon>
        <taxon>Eutheria</taxon>
        <taxon>Laurasiatheria</taxon>
        <taxon>Carnivora</taxon>
        <taxon>Caniformia</taxon>
        <taxon>Canidae</taxon>
        <taxon>Vulpes</taxon>
    </lineage>
</organism>
<feature type="compositionally biased region" description="Polar residues" evidence="12">
    <location>
        <begin position="449"/>
        <end position="460"/>
    </location>
</feature>
<evidence type="ECO:0000256" key="11">
    <source>
        <dbReference type="SAM" id="Coils"/>
    </source>
</evidence>
<evidence type="ECO:0000256" key="12">
    <source>
        <dbReference type="SAM" id="MobiDB-lite"/>
    </source>
</evidence>
<feature type="coiled-coil region" evidence="11">
    <location>
        <begin position="274"/>
        <end position="301"/>
    </location>
</feature>
<evidence type="ECO:0000256" key="4">
    <source>
        <dbReference type="ARBA" id="ARBA00022701"/>
    </source>
</evidence>
<dbReference type="PANTHER" id="PTHR47968">
    <property type="entry name" value="CENTROMERE PROTEIN E"/>
    <property type="match status" value="1"/>
</dbReference>
<dbReference type="Pfam" id="PF00225">
    <property type="entry name" value="Kinesin"/>
    <property type="match status" value="1"/>
</dbReference>
<name>A0ABM4XGH3_VULVU</name>
<accession>A0ABM4XGH3</accession>
<comment type="subcellular location">
    <subcellularLocation>
        <location evidence="1">Cytoplasm</location>
        <location evidence="1">Cytoskeleton</location>
    </subcellularLocation>
</comment>
<dbReference type="RefSeq" id="XP_072577139.1">
    <property type="nucleotide sequence ID" value="XM_072721038.1"/>
</dbReference>
<dbReference type="InterPro" id="IPR056524">
    <property type="entry name" value="KIF6/9_C"/>
</dbReference>
<sequence length="714" mass="81430">MGTRKKVHAFVRVKPTDDFAHEMIKYGDDNKSIDIHIKKDLQKGFVNNKQTDWSFKLDGVLHNASQDLVYETVAKDVVAQALDGYNGTIMCYGQTGAGKTYTMTGTTENYKHRGILPRALQQGETNRIIASHTMNKNSSRSHCIFTIYVEAHSRTLSDEKYITSKINLVDLAGSERLKKSGSEGRVLKEATYINKSLSFLEQAIIALGDQKRDHIPFRQCKLTHALKDSLGGNCNMVLLTNIYGEASQLEETLSSLRFASRMKLVTTEPAINEKYDAERMVKNLEKELALLKQELAIHDSLANRTLVNYDPMDEIQIAEINSQVRRYLEGTLDEIDIINLRQIQEVFNQFRVVLSQQEQEVELTLRRKYTLIDKNDFAAISAVQKAGLMDVDGHLVGEPDGQGFGLGVTPFSAKPGKKAKSKKMFKEQLSTSARKEGASSPVGGKDLDFSTSKTQLTPSSKEGDVKDMLMRDRETSSTEPLPLDSPKEELRPPRPSTPPPKPVAFEDFKNERGSEINRIFKENKSILNERRKRASETTQRINAIKREMDMTKEALNFQKSLREKQGEYENKGLMIIDEEEFLLILKLKDLKKQYRTEYQDLRDLKAEIQYCQHLVDQCRHRLLMEFDIWYNESFFIPEDIQVSLKPGSSIRPGMVPISRIVSLGEDDQDKFSQLQQTELPEGPDSISFYNAKVKTEQKHNYLKTMMGFQQAHRK</sequence>
<evidence type="ECO:0000256" key="1">
    <source>
        <dbReference type="ARBA" id="ARBA00004245"/>
    </source>
</evidence>
<evidence type="ECO:0000256" key="7">
    <source>
        <dbReference type="ARBA" id="ARBA00023054"/>
    </source>
</evidence>
<keyword evidence="14" id="KW-1185">Reference proteome</keyword>
<feature type="coiled-coil region" evidence="11">
    <location>
        <begin position="527"/>
        <end position="554"/>
    </location>
</feature>
<dbReference type="PROSITE" id="PS50067">
    <property type="entry name" value="KINESIN_MOTOR_2"/>
    <property type="match status" value="2"/>
</dbReference>
<evidence type="ECO:0000313" key="15">
    <source>
        <dbReference type="RefSeq" id="XP_072577139.1"/>
    </source>
</evidence>
<keyword evidence="4 10" id="KW-0493">Microtubule</keyword>
<evidence type="ECO:0000256" key="5">
    <source>
        <dbReference type="ARBA" id="ARBA00022741"/>
    </source>
</evidence>
<dbReference type="InterPro" id="IPR027640">
    <property type="entry name" value="Kinesin-like_fam"/>
</dbReference>
<keyword evidence="2" id="KW-0963">Cytoplasm</keyword>
<dbReference type="SMART" id="SM00129">
    <property type="entry name" value="KISc"/>
    <property type="match status" value="1"/>
</dbReference>
<feature type="compositionally biased region" description="Basic and acidic residues" evidence="12">
    <location>
        <begin position="461"/>
        <end position="476"/>
    </location>
</feature>
<dbReference type="InterPro" id="IPR001752">
    <property type="entry name" value="Kinesin_motor_dom"/>
</dbReference>
<gene>
    <name evidence="15" type="primary">KIF9</name>
</gene>
<comment type="caution">
    <text evidence="9">Lacks conserved residue(s) required for the propagation of feature annotation.</text>
</comment>
<keyword evidence="5 9" id="KW-0547">Nucleotide-binding</keyword>
<evidence type="ECO:0000313" key="14">
    <source>
        <dbReference type="Proteomes" id="UP001652641"/>
    </source>
</evidence>
<evidence type="ECO:0000256" key="3">
    <source>
        <dbReference type="ARBA" id="ARBA00022553"/>
    </source>
</evidence>